<dbReference type="SUPFAM" id="SSF81296">
    <property type="entry name" value="E set domains"/>
    <property type="match status" value="1"/>
</dbReference>
<dbReference type="SUPFAM" id="SSF57845">
    <property type="entry name" value="B-box zinc-binding domain"/>
    <property type="match status" value="1"/>
</dbReference>
<evidence type="ECO:0000256" key="6">
    <source>
        <dbReference type="PROSITE-ProRule" id="PRU00024"/>
    </source>
</evidence>
<keyword evidence="13" id="KW-1185">Reference proteome</keyword>
<dbReference type="GO" id="GO:0008270">
    <property type="term" value="F:zinc ion binding"/>
    <property type="evidence" value="ECO:0007669"/>
    <property type="project" value="UniProtKB-KW"/>
</dbReference>
<feature type="domain" description="B box-type" evidence="11">
    <location>
        <begin position="155"/>
        <end position="200"/>
    </location>
</feature>
<evidence type="ECO:0000256" key="2">
    <source>
        <dbReference type="ARBA" id="ARBA00022723"/>
    </source>
</evidence>
<dbReference type="EnsemblMetazoa" id="XM_038194224.1">
    <property type="protein sequence ID" value="XP_038050152.1"/>
    <property type="gene ID" value="LOC119723519"/>
</dbReference>
<proteinExistence type="inferred from homology"/>
<feature type="repeat" description="NHL" evidence="8">
    <location>
        <begin position="699"/>
        <end position="741"/>
    </location>
</feature>
<dbReference type="Pfam" id="PF00643">
    <property type="entry name" value="zf-B_box"/>
    <property type="match status" value="1"/>
</dbReference>
<evidence type="ECO:0000256" key="4">
    <source>
        <dbReference type="ARBA" id="ARBA00022771"/>
    </source>
</evidence>
<dbReference type="Proteomes" id="UP000887568">
    <property type="component" value="Unplaced"/>
</dbReference>
<feature type="repeat" description="NHL" evidence="8">
    <location>
        <begin position="563"/>
        <end position="604"/>
    </location>
</feature>
<dbReference type="InterPro" id="IPR011042">
    <property type="entry name" value="6-blade_b-propeller_TolB-like"/>
</dbReference>
<feature type="repeat" description="Filamin" evidence="7">
    <location>
        <begin position="368"/>
        <end position="466"/>
    </location>
</feature>
<evidence type="ECO:0000256" key="9">
    <source>
        <dbReference type="SAM" id="Coils"/>
    </source>
</evidence>
<dbReference type="SMART" id="SM00502">
    <property type="entry name" value="BBC"/>
    <property type="match status" value="1"/>
</dbReference>
<dbReference type="PROSITE" id="PS50119">
    <property type="entry name" value="ZF_BBOX"/>
    <property type="match status" value="2"/>
</dbReference>
<evidence type="ECO:0008006" key="14">
    <source>
        <dbReference type="Google" id="ProtNLM"/>
    </source>
</evidence>
<dbReference type="SMART" id="SM00557">
    <property type="entry name" value="IG_FLMN"/>
    <property type="match status" value="1"/>
</dbReference>
<evidence type="ECO:0000259" key="11">
    <source>
        <dbReference type="PROSITE" id="PS50119"/>
    </source>
</evidence>
<evidence type="ECO:0000256" key="5">
    <source>
        <dbReference type="ARBA" id="ARBA00022833"/>
    </source>
</evidence>
<dbReference type="InterPro" id="IPR014756">
    <property type="entry name" value="Ig_E-set"/>
</dbReference>
<dbReference type="Pfam" id="PF01436">
    <property type="entry name" value="NHL"/>
    <property type="match status" value="3"/>
</dbReference>
<dbReference type="InterPro" id="IPR001841">
    <property type="entry name" value="Znf_RING"/>
</dbReference>
<keyword evidence="5" id="KW-0862">Zinc</keyword>
<feature type="coiled-coil region" evidence="9">
    <location>
        <begin position="213"/>
        <end position="272"/>
    </location>
</feature>
<dbReference type="SUPFAM" id="SSF57850">
    <property type="entry name" value="RING/U-box"/>
    <property type="match status" value="1"/>
</dbReference>
<dbReference type="PROSITE" id="PS00518">
    <property type="entry name" value="ZF_RING_1"/>
    <property type="match status" value="1"/>
</dbReference>
<reference evidence="12" key="1">
    <citation type="submission" date="2022-11" db="UniProtKB">
        <authorList>
            <consortium name="EnsemblMetazoa"/>
        </authorList>
    </citation>
    <scope>IDENTIFICATION</scope>
</reference>
<evidence type="ECO:0000256" key="3">
    <source>
        <dbReference type="ARBA" id="ARBA00022737"/>
    </source>
</evidence>
<dbReference type="InterPro" id="IPR001258">
    <property type="entry name" value="NHL_repeat"/>
</dbReference>
<keyword evidence="2" id="KW-0479">Metal-binding</keyword>
<dbReference type="Pfam" id="PF00097">
    <property type="entry name" value="zf-C3HC4"/>
    <property type="match status" value="1"/>
</dbReference>
<dbReference type="Gene3D" id="3.30.160.60">
    <property type="entry name" value="Classic Zinc Finger"/>
    <property type="match status" value="1"/>
</dbReference>
<dbReference type="CDD" id="cd05819">
    <property type="entry name" value="NHL"/>
    <property type="match status" value="1"/>
</dbReference>
<dbReference type="PANTHER" id="PTHR25462">
    <property type="entry name" value="BONUS, ISOFORM C-RELATED"/>
    <property type="match status" value="1"/>
</dbReference>
<feature type="repeat" description="NHL" evidence="8">
    <location>
        <begin position="611"/>
        <end position="651"/>
    </location>
</feature>
<dbReference type="SUPFAM" id="SSF101898">
    <property type="entry name" value="NHL repeat"/>
    <property type="match status" value="1"/>
</dbReference>
<accession>A0A913ZED6</accession>
<keyword evidence="4 6" id="KW-0863">Zinc-finger</keyword>
<dbReference type="GO" id="GO:0061630">
    <property type="term" value="F:ubiquitin protein ligase activity"/>
    <property type="evidence" value="ECO:0007669"/>
    <property type="project" value="TreeGrafter"/>
</dbReference>
<evidence type="ECO:0000256" key="8">
    <source>
        <dbReference type="PROSITE-ProRule" id="PRU00504"/>
    </source>
</evidence>
<dbReference type="InterPro" id="IPR018957">
    <property type="entry name" value="Znf_C3HC4_RING-type"/>
</dbReference>
<dbReference type="InterPro" id="IPR000315">
    <property type="entry name" value="Znf_B-box"/>
</dbReference>
<dbReference type="Pfam" id="PF00630">
    <property type="entry name" value="Filamin"/>
    <property type="match status" value="1"/>
</dbReference>
<dbReference type="InterPro" id="IPR017868">
    <property type="entry name" value="Filamin/ABP280_repeat-like"/>
</dbReference>
<evidence type="ECO:0000313" key="13">
    <source>
        <dbReference type="Proteomes" id="UP000887568"/>
    </source>
</evidence>
<dbReference type="InterPro" id="IPR003649">
    <property type="entry name" value="Bbox_C"/>
</dbReference>
<dbReference type="PROSITE" id="PS51125">
    <property type="entry name" value="NHL"/>
    <property type="match status" value="5"/>
</dbReference>
<name>A0A913ZED6_PATMI</name>
<evidence type="ECO:0000256" key="1">
    <source>
        <dbReference type="ARBA" id="ARBA00008518"/>
    </source>
</evidence>
<dbReference type="InterPro" id="IPR017907">
    <property type="entry name" value="Znf_RING_CS"/>
</dbReference>
<protein>
    <recommendedName>
        <fullName evidence="14">E3 ubiquitin-protein ligase TRIM71</fullName>
    </recommendedName>
</protein>
<dbReference type="InterPro" id="IPR001298">
    <property type="entry name" value="Filamin/ABP280_rpt"/>
</dbReference>
<dbReference type="AlphaFoldDB" id="A0A913ZED6"/>
<evidence type="ECO:0000259" key="10">
    <source>
        <dbReference type="PROSITE" id="PS50089"/>
    </source>
</evidence>
<evidence type="ECO:0000313" key="12">
    <source>
        <dbReference type="EnsemblMetazoa" id="XP_038050152.1"/>
    </source>
</evidence>
<dbReference type="PROSITE" id="PS50089">
    <property type="entry name" value="ZF_RING_2"/>
    <property type="match status" value="1"/>
</dbReference>
<dbReference type="SMART" id="SM00336">
    <property type="entry name" value="BBOX"/>
    <property type="match status" value="2"/>
</dbReference>
<feature type="domain" description="RING-type" evidence="10">
    <location>
        <begin position="18"/>
        <end position="59"/>
    </location>
</feature>
<dbReference type="InterPro" id="IPR013783">
    <property type="entry name" value="Ig-like_fold"/>
</dbReference>
<dbReference type="Gene3D" id="3.30.40.10">
    <property type="entry name" value="Zinc/RING finger domain, C3HC4 (zinc finger)"/>
    <property type="match status" value="1"/>
</dbReference>
<dbReference type="SMART" id="SM00184">
    <property type="entry name" value="RING"/>
    <property type="match status" value="1"/>
</dbReference>
<feature type="repeat" description="NHL" evidence="8">
    <location>
        <begin position="473"/>
        <end position="516"/>
    </location>
</feature>
<dbReference type="RefSeq" id="XP_038050152.1">
    <property type="nucleotide sequence ID" value="XM_038194224.1"/>
</dbReference>
<dbReference type="PROSITE" id="PS50194">
    <property type="entry name" value="FILAMIN_REPEAT"/>
    <property type="match status" value="1"/>
</dbReference>
<dbReference type="OrthoDB" id="252722at2759"/>
<organism evidence="12 13">
    <name type="scientific">Patiria miniata</name>
    <name type="common">Bat star</name>
    <name type="synonym">Asterina miniata</name>
    <dbReference type="NCBI Taxonomy" id="46514"/>
    <lineage>
        <taxon>Eukaryota</taxon>
        <taxon>Metazoa</taxon>
        <taxon>Echinodermata</taxon>
        <taxon>Eleutherozoa</taxon>
        <taxon>Asterozoa</taxon>
        <taxon>Asteroidea</taxon>
        <taxon>Valvatacea</taxon>
        <taxon>Valvatida</taxon>
        <taxon>Asterinidae</taxon>
        <taxon>Patiria</taxon>
    </lineage>
</organism>
<dbReference type="Gene3D" id="2.120.10.30">
    <property type="entry name" value="TolB, C-terminal domain"/>
    <property type="match status" value="2"/>
</dbReference>
<dbReference type="GO" id="GO:0006513">
    <property type="term" value="P:protein monoubiquitination"/>
    <property type="evidence" value="ECO:0007669"/>
    <property type="project" value="TreeGrafter"/>
</dbReference>
<feature type="domain" description="B box-type" evidence="11">
    <location>
        <begin position="93"/>
        <end position="138"/>
    </location>
</feature>
<dbReference type="OMA" id="DCANAHR"/>
<dbReference type="InterPro" id="IPR047153">
    <property type="entry name" value="TRIM45/56/19-like"/>
</dbReference>
<dbReference type="Gene3D" id="2.60.40.10">
    <property type="entry name" value="Immunoglobulins"/>
    <property type="match status" value="1"/>
</dbReference>
<keyword evidence="9" id="KW-0175">Coiled coil</keyword>
<comment type="similarity">
    <text evidence="1">Belongs to the TRIM/RBCC family.</text>
</comment>
<dbReference type="InterPro" id="IPR013083">
    <property type="entry name" value="Znf_RING/FYVE/PHD"/>
</dbReference>
<feature type="repeat" description="NHL" evidence="8">
    <location>
        <begin position="658"/>
        <end position="698"/>
    </location>
</feature>
<dbReference type="PANTHER" id="PTHR25462:SF229">
    <property type="entry name" value="TRANSCRIPTION INTERMEDIARY FACTOR 1-BETA"/>
    <property type="match status" value="1"/>
</dbReference>
<evidence type="ECO:0000256" key="7">
    <source>
        <dbReference type="PROSITE-ProRule" id="PRU00087"/>
    </source>
</evidence>
<dbReference type="GeneID" id="119723519"/>
<keyword evidence="3" id="KW-0677">Repeat</keyword>
<sequence length="741" mass="82838">MATNVLRAEELDRQFLQCPLCIDRLKKPKVLSCQHTFCASCLELWINQNDGKLSCPICRMEYPMGEGGVASLPDNFFVNGIIDFIKQKRRVSSSAPSCHGCDSEAAYHCFDCSEFLCVDCANAHRRLRMTRSHRLTTVDEYQTSGMLVRLDSLDNSAKYCANHDREQFELYCETCDVPICYRCRATSHRPPRHKHRKRQEAAQQRRGILGQLVERAKGRLETLRDNLAVLKETNRQLQLNRNRAEALIQDRAESLAETLARYEQEALDELNQCYTARREALNTETELLQQVLDKTSSVCSVTENLLTEGNDTALLFVNRETTCKLEEAIDVDITTTLEENGHIGFACGRLELSRSSVLGHIECHPAIASRSVLKPEGELPRDVLVGEDACVCLETRDASGNTVEAGGASVSAKLCSPADEVGLARVKDNEDGTYDIVFRSNGEGRHRLFVAVFGRQIIDSPFDIAVHRPARKVLEFGAGGCITRLREPWGVAVSARNGDVFVADTGNNCIRIFDLNGNHRKQLNFPNFPSKFEPLGLTLVGDEENILVTDHINKQVLLCTRDGQLLRRFGASELRRPCGVSVNSIGNILIADHGTHCIHFYDSAFRYRKDIGGYGKATGEFRCPIAIGVNSRDEIVISDRENHRVQIFDPDGEFLAAFSSTGEGEAQLRYPTGLAVDCHDNIIVCNDWNNRVLMFDQQGRFLRRLDSDADTLQYPLGVAVTDHGKVVVVDYGNEAVKVFKV</sequence>